<dbReference type="InterPro" id="IPR002164">
    <property type="entry name" value="NAP_family"/>
</dbReference>
<protein>
    <submittedName>
        <fullName evidence="4">NAP-domain-containing protein</fullName>
    </submittedName>
</protein>
<dbReference type="Proteomes" id="UP000246740">
    <property type="component" value="Unassembled WGS sequence"/>
</dbReference>
<evidence type="ECO:0000313" key="5">
    <source>
        <dbReference type="Proteomes" id="UP000246740"/>
    </source>
</evidence>
<name>A0A317XUY3_9BASI</name>
<reference evidence="4 5" key="1">
    <citation type="journal article" date="2018" name="Mol. Biol. Evol.">
        <title>Broad Genomic Sampling Reveals a Smut Pathogenic Ancestry of the Fungal Clade Ustilaginomycotina.</title>
        <authorList>
            <person name="Kijpornyongpan T."/>
            <person name="Mondo S.J."/>
            <person name="Barry K."/>
            <person name="Sandor L."/>
            <person name="Lee J."/>
            <person name="Lipzen A."/>
            <person name="Pangilinan J."/>
            <person name="LaButti K."/>
            <person name="Hainaut M."/>
            <person name="Henrissat B."/>
            <person name="Grigoriev I.V."/>
            <person name="Spatafora J.W."/>
            <person name="Aime M.C."/>
        </authorList>
    </citation>
    <scope>NUCLEOTIDE SEQUENCE [LARGE SCALE GENOMIC DNA]</scope>
    <source>
        <strain evidence="4 5">MCA 3645</strain>
    </source>
</reference>
<feature type="compositionally biased region" description="Acidic residues" evidence="3">
    <location>
        <begin position="364"/>
        <end position="387"/>
    </location>
</feature>
<sequence length="415" mass="46619">MSGAQEIGKSKNSDAIAPTPQNTPLSNAPLTREALSRPTVGTIGEEDESAVDVASALQGNPALAAMVQDKLSNLVGRSSGYVESLPAHIRRRVEGLKGVQVEHHKIEADFQKEILELEKKYAQRYKPLYDRRAAIIQGKQEPSAEEVKAGEAVDVDEDDEETPESLADVAAPTEGPNGIPEFWLTALKNHIALSELITERDEEALRALVDIRMSYLSDQAGFKLEFEFDAAKNEFFSNPVLTKTYYYQDEVGFSGDLVYDHAEGCKIEWREDKDLTHKIETKKQRNKNTNQTRTVKRSVPVESFFNFFNPPKPPKNGEMDDEEADLDELDERLELDYQIGEDLKDRIIPHAVDFFTGKALQYEDLEDLDDDFEDDDEDDEDDDEEDDQPARRNQLGASAGSQMAGSQDPQECKQQ</sequence>
<dbReference type="FunFam" id="1.20.5.1500:FF:000001">
    <property type="entry name" value="Nucleosome assembly protein 1-like 1"/>
    <property type="match status" value="1"/>
</dbReference>
<evidence type="ECO:0000256" key="1">
    <source>
        <dbReference type="ARBA" id="ARBA00009947"/>
    </source>
</evidence>
<dbReference type="Gene3D" id="3.30.1120.90">
    <property type="entry name" value="Nucleosome assembly protein"/>
    <property type="match status" value="1"/>
</dbReference>
<dbReference type="OrthoDB" id="27325at2759"/>
<dbReference type="InParanoid" id="A0A317XUY3"/>
<feature type="compositionally biased region" description="Polar residues" evidence="3">
    <location>
        <begin position="395"/>
        <end position="409"/>
    </location>
</feature>
<keyword evidence="5" id="KW-1185">Reference proteome</keyword>
<dbReference type="Gene3D" id="1.20.5.1500">
    <property type="match status" value="1"/>
</dbReference>
<accession>A0A317XUY3</accession>
<dbReference type="AlphaFoldDB" id="A0A317XUY3"/>
<gene>
    <name evidence="4" type="ORF">BCV70DRAFT_56969</name>
</gene>
<feature type="region of interest" description="Disordered" evidence="3">
    <location>
        <begin position="1"/>
        <end position="47"/>
    </location>
</feature>
<feature type="compositionally biased region" description="Polar residues" evidence="3">
    <location>
        <begin position="19"/>
        <end position="29"/>
    </location>
</feature>
<evidence type="ECO:0000256" key="3">
    <source>
        <dbReference type="SAM" id="MobiDB-lite"/>
    </source>
</evidence>
<dbReference type="GO" id="GO:0005634">
    <property type="term" value="C:nucleus"/>
    <property type="evidence" value="ECO:0007669"/>
    <property type="project" value="InterPro"/>
</dbReference>
<dbReference type="SUPFAM" id="SSF143113">
    <property type="entry name" value="NAP-like"/>
    <property type="match status" value="1"/>
</dbReference>
<dbReference type="STRING" id="1882483.A0A317XUY3"/>
<dbReference type="Pfam" id="PF00956">
    <property type="entry name" value="NAP"/>
    <property type="match status" value="1"/>
</dbReference>
<evidence type="ECO:0000256" key="2">
    <source>
        <dbReference type="RuleBase" id="RU003876"/>
    </source>
</evidence>
<dbReference type="InterPro" id="IPR037231">
    <property type="entry name" value="NAP-like_sf"/>
</dbReference>
<evidence type="ECO:0000313" key="4">
    <source>
        <dbReference type="EMBL" id="PWZ02095.1"/>
    </source>
</evidence>
<feature type="region of interest" description="Disordered" evidence="3">
    <location>
        <begin position="140"/>
        <end position="172"/>
    </location>
</feature>
<dbReference type="EMBL" id="KZ819189">
    <property type="protein sequence ID" value="PWZ02095.1"/>
    <property type="molecule type" value="Genomic_DNA"/>
</dbReference>
<comment type="similarity">
    <text evidence="1 2">Belongs to the nucleosome assembly protein (NAP) family.</text>
</comment>
<dbReference type="GO" id="GO:0006334">
    <property type="term" value="P:nucleosome assembly"/>
    <property type="evidence" value="ECO:0007669"/>
    <property type="project" value="InterPro"/>
</dbReference>
<organism evidence="4 5">
    <name type="scientific">Testicularia cyperi</name>
    <dbReference type="NCBI Taxonomy" id="1882483"/>
    <lineage>
        <taxon>Eukaryota</taxon>
        <taxon>Fungi</taxon>
        <taxon>Dikarya</taxon>
        <taxon>Basidiomycota</taxon>
        <taxon>Ustilaginomycotina</taxon>
        <taxon>Ustilaginomycetes</taxon>
        <taxon>Ustilaginales</taxon>
        <taxon>Anthracoideaceae</taxon>
        <taxon>Testicularia</taxon>
    </lineage>
</organism>
<dbReference type="FunFam" id="3.30.1120.90:FF:000003">
    <property type="entry name" value="Nucleosome assembly protein"/>
    <property type="match status" value="1"/>
</dbReference>
<dbReference type="FunCoup" id="A0A317XUY3">
    <property type="interactions" value="231"/>
</dbReference>
<feature type="region of interest" description="Disordered" evidence="3">
    <location>
        <begin position="364"/>
        <end position="415"/>
    </location>
</feature>
<dbReference type="PANTHER" id="PTHR11875">
    <property type="entry name" value="TESTIS-SPECIFIC Y-ENCODED PROTEIN"/>
    <property type="match status" value="1"/>
</dbReference>
<proteinExistence type="inferred from homology"/>
<feature type="compositionally biased region" description="Acidic residues" evidence="3">
    <location>
        <begin position="153"/>
        <end position="163"/>
    </location>
</feature>